<keyword evidence="5" id="KW-1185">Reference proteome</keyword>
<dbReference type="PANTHER" id="PTHR31836:SF27">
    <property type="entry name" value="RLPA-LIKE PROTEIN DOUBLE-PSI BETA-BARREL DOMAIN-CONTAINING PROTEIN"/>
    <property type="match status" value="1"/>
</dbReference>
<feature type="region of interest" description="Disordered" evidence="2">
    <location>
        <begin position="1"/>
        <end position="54"/>
    </location>
</feature>
<reference evidence="4" key="1">
    <citation type="submission" date="2023-03" db="EMBL/GenBank/DDBJ databases">
        <title>Mating type loci evolution in Malassezia.</title>
        <authorList>
            <person name="Coelho M.A."/>
        </authorList>
    </citation>
    <scope>NUCLEOTIDE SEQUENCE</scope>
    <source>
        <strain evidence="4">CBS 10434</strain>
    </source>
</reference>
<dbReference type="InterPro" id="IPR009009">
    <property type="entry name" value="RlpA-like_DPBB"/>
</dbReference>
<evidence type="ECO:0000256" key="1">
    <source>
        <dbReference type="ARBA" id="ARBA00022729"/>
    </source>
</evidence>
<dbReference type="InterPro" id="IPR051477">
    <property type="entry name" value="Expansin_CellWall"/>
</dbReference>
<protein>
    <submittedName>
        <fullName evidence="4">Lytic transglycosylase</fullName>
    </submittedName>
</protein>
<evidence type="ECO:0000313" key="4">
    <source>
        <dbReference type="EMBL" id="WFD19465.1"/>
    </source>
</evidence>
<dbReference type="CDD" id="cd22191">
    <property type="entry name" value="DPBB_RlpA_EXP_N-like"/>
    <property type="match status" value="1"/>
</dbReference>
<feature type="compositionally biased region" description="Low complexity" evidence="2">
    <location>
        <begin position="28"/>
        <end position="46"/>
    </location>
</feature>
<gene>
    <name evidence="4" type="primary">DAG7</name>
    <name evidence="4" type="ORF">MCAP1_001695</name>
</gene>
<dbReference type="SUPFAM" id="SSF50685">
    <property type="entry name" value="Barwin-like endoglucanases"/>
    <property type="match status" value="1"/>
</dbReference>
<feature type="domain" description="RlpA-like protein double-psi beta-barrel" evidence="3">
    <location>
        <begin position="99"/>
        <end position="163"/>
    </location>
</feature>
<dbReference type="AlphaFoldDB" id="A0AAF0IZX7"/>
<dbReference type="Gene3D" id="2.40.40.10">
    <property type="entry name" value="RlpA-like domain"/>
    <property type="match status" value="1"/>
</dbReference>
<evidence type="ECO:0000256" key="2">
    <source>
        <dbReference type="SAM" id="MobiDB-lite"/>
    </source>
</evidence>
<dbReference type="EMBL" id="CP119910">
    <property type="protein sequence ID" value="WFD19465.1"/>
    <property type="molecule type" value="Genomic_DNA"/>
</dbReference>
<name>A0AAF0IZX7_9BASI</name>
<sequence length="173" mass="18801">MGGGPHHMNAHKGMKRVARNERTQTQGSSPSATSSSSNATSTATPTSKDDAPHSASSKWWWPFPLWHDHSGDGTYYEPGLGSCGKTNSGSDMIVAISHSMYDKKANSDNPNTSPYCGRRIKASYEGKSVVVTVVDRCTGCQFSDLDFSPAAFKKLASMDKGRLKQVKWSFMDD</sequence>
<evidence type="ECO:0000313" key="5">
    <source>
        <dbReference type="Proteomes" id="UP001220961"/>
    </source>
</evidence>
<feature type="compositionally biased region" description="Basic residues" evidence="2">
    <location>
        <begin position="8"/>
        <end position="17"/>
    </location>
</feature>
<accession>A0AAF0IZX7</accession>
<dbReference type="Pfam" id="PF03330">
    <property type="entry name" value="DPBB_1"/>
    <property type="match status" value="1"/>
</dbReference>
<evidence type="ECO:0000259" key="3">
    <source>
        <dbReference type="Pfam" id="PF03330"/>
    </source>
</evidence>
<keyword evidence="1" id="KW-0732">Signal</keyword>
<dbReference type="Proteomes" id="UP001220961">
    <property type="component" value="Chromosome 3"/>
</dbReference>
<organism evidence="4 5">
    <name type="scientific">Malassezia caprae</name>
    <dbReference type="NCBI Taxonomy" id="1381934"/>
    <lineage>
        <taxon>Eukaryota</taxon>
        <taxon>Fungi</taxon>
        <taxon>Dikarya</taxon>
        <taxon>Basidiomycota</taxon>
        <taxon>Ustilaginomycotina</taxon>
        <taxon>Malasseziomycetes</taxon>
        <taxon>Malasseziales</taxon>
        <taxon>Malasseziaceae</taxon>
        <taxon>Malassezia</taxon>
    </lineage>
</organism>
<dbReference type="InterPro" id="IPR036908">
    <property type="entry name" value="RlpA-like_sf"/>
</dbReference>
<dbReference type="PANTHER" id="PTHR31836">
    <property type="match status" value="1"/>
</dbReference>
<proteinExistence type="predicted"/>